<dbReference type="Pfam" id="PF00270">
    <property type="entry name" value="DEAD"/>
    <property type="match status" value="1"/>
</dbReference>
<organism evidence="8 9">
    <name type="scientific">Dermatophagoides pteronyssinus</name>
    <name type="common">European house dust mite</name>
    <dbReference type="NCBI Taxonomy" id="6956"/>
    <lineage>
        <taxon>Eukaryota</taxon>
        <taxon>Metazoa</taxon>
        <taxon>Ecdysozoa</taxon>
        <taxon>Arthropoda</taxon>
        <taxon>Chelicerata</taxon>
        <taxon>Arachnida</taxon>
        <taxon>Acari</taxon>
        <taxon>Acariformes</taxon>
        <taxon>Sarcoptiformes</taxon>
        <taxon>Astigmata</taxon>
        <taxon>Psoroptidia</taxon>
        <taxon>Analgoidea</taxon>
        <taxon>Pyroglyphidae</taxon>
        <taxon>Dermatophagoidinae</taxon>
        <taxon>Dermatophagoides</taxon>
    </lineage>
</organism>
<keyword evidence="3" id="KW-0347">Helicase</keyword>
<evidence type="ECO:0000256" key="4">
    <source>
        <dbReference type="ARBA" id="ARBA00022840"/>
    </source>
</evidence>
<evidence type="ECO:0000259" key="6">
    <source>
        <dbReference type="PROSITE" id="PS51192"/>
    </source>
</evidence>
<evidence type="ECO:0000313" key="9">
    <source>
        <dbReference type="RefSeq" id="XP_027198031.1"/>
    </source>
</evidence>
<name>A0A6P6XYP9_DERPT</name>
<protein>
    <submittedName>
        <fullName evidence="9">Helicase SKI2W-like</fullName>
    </submittedName>
</protein>
<evidence type="ECO:0000256" key="5">
    <source>
        <dbReference type="ARBA" id="ARBA00047984"/>
    </source>
</evidence>
<dbReference type="KEGG" id="dpte:113792318"/>
<feature type="domain" description="Helicase ATP-binding" evidence="6">
    <location>
        <begin position="31"/>
        <end position="187"/>
    </location>
</feature>
<comment type="catalytic activity">
    <reaction evidence="5">
        <text>ATP + H2O = ADP + phosphate + H(+)</text>
        <dbReference type="Rhea" id="RHEA:13065"/>
        <dbReference type="ChEBI" id="CHEBI:15377"/>
        <dbReference type="ChEBI" id="CHEBI:15378"/>
        <dbReference type="ChEBI" id="CHEBI:30616"/>
        <dbReference type="ChEBI" id="CHEBI:43474"/>
        <dbReference type="ChEBI" id="CHEBI:456216"/>
        <dbReference type="EC" id="3.6.4.13"/>
    </reaction>
</comment>
<accession>A0A6P6XYP9</accession>
<dbReference type="GO" id="GO:0003676">
    <property type="term" value="F:nucleic acid binding"/>
    <property type="evidence" value="ECO:0007669"/>
    <property type="project" value="InterPro"/>
</dbReference>
<dbReference type="OrthoDB" id="64767at2759"/>
<dbReference type="GO" id="GO:0055087">
    <property type="term" value="C:Ski complex"/>
    <property type="evidence" value="ECO:0007669"/>
    <property type="project" value="TreeGrafter"/>
</dbReference>
<proteinExistence type="predicted"/>
<evidence type="ECO:0000259" key="7">
    <source>
        <dbReference type="PROSITE" id="PS51194"/>
    </source>
</evidence>
<dbReference type="PANTHER" id="PTHR12131:SF1">
    <property type="entry name" value="ATP-DEPENDENT RNA HELICASE SUPV3L1, MITOCHONDRIAL-RELATED"/>
    <property type="match status" value="1"/>
</dbReference>
<dbReference type="GO" id="GO:0005524">
    <property type="term" value="F:ATP binding"/>
    <property type="evidence" value="ECO:0007669"/>
    <property type="project" value="UniProtKB-KW"/>
</dbReference>
<gene>
    <name evidence="9" type="primary">LOC113792318</name>
</gene>
<dbReference type="PANTHER" id="PTHR12131">
    <property type="entry name" value="ATP-DEPENDENT RNA AND DNA HELICASE"/>
    <property type="match status" value="1"/>
</dbReference>
<dbReference type="PROSITE" id="PS51194">
    <property type="entry name" value="HELICASE_CTER"/>
    <property type="match status" value="1"/>
</dbReference>
<feature type="domain" description="Helicase C-terminal" evidence="7">
    <location>
        <begin position="263"/>
        <end position="463"/>
    </location>
</feature>
<keyword evidence="8" id="KW-1185">Reference proteome</keyword>
<dbReference type="SUPFAM" id="SSF52540">
    <property type="entry name" value="P-loop containing nucleoside triphosphate hydrolases"/>
    <property type="match status" value="1"/>
</dbReference>
<dbReference type="GO" id="GO:0070478">
    <property type="term" value="P:nuclear-transcribed mRNA catabolic process, 3'-5' exonucleolytic nonsense-mediated decay"/>
    <property type="evidence" value="ECO:0007669"/>
    <property type="project" value="TreeGrafter"/>
</dbReference>
<evidence type="ECO:0000313" key="8">
    <source>
        <dbReference type="Proteomes" id="UP000515146"/>
    </source>
</evidence>
<dbReference type="InterPro" id="IPR050699">
    <property type="entry name" value="RNA-DNA_Helicase"/>
</dbReference>
<evidence type="ECO:0000256" key="1">
    <source>
        <dbReference type="ARBA" id="ARBA00022741"/>
    </source>
</evidence>
<reference evidence="9" key="1">
    <citation type="submission" date="2025-08" db="UniProtKB">
        <authorList>
            <consortium name="RefSeq"/>
        </authorList>
    </citation>
    <scope>IDENTIFICATION</scope>
    <source>
        <strain evidence="9">Airmid</strain>
    </source>
</reference>
<sequence>MDVSGFPEALLDEELAQTFAYELDTFQKQSIVRIHRRQNILVCAHTGSGKTTVAEYAVNYYKQRGQRVIYTSPLKALSNQKFREFQALYGDIGIITGEVVKNRAAQCIIMTTEILRNLLYKGDECLSQVGCIIFDEVHYISNYERGFVWEESIILAPAHCSLVLLSATVDNRVDFANWVGCVKQREVFVIGTETRAVPLQHYLFYNNKEYLLQNEREEFTLDAYRQIAAEQRRAQEEKELKGKTKTNFKKSLSVSYAKTEKLVVQQFVNFLDKSDRLPAVIFCFSRRKVENLAKDVRGPLSYPRESKAKALQLFNQLVQTLSPEDQALPQVTLLRVTLEQGVALHHSGMIPILKDCVELLIIKKLILVVFATETFAVGINMPVRAVALNGLQKPSNDSMGLLKPNEYLQIAGRAGRRGIDTRGFVYILCVDRQPIDSNQVAAVLAKQKNRLGSMFRITLNMVLQIQRTAE</sequence>
<dbReference type="SMART" id="SM00490">
    <property type="entry name" value="HELICc"/>
    <property type="match status" value="1"/>
</dbReference>
<dbReference type="GO" id="GO:0003724">
    <property type="term" value="F:RNA helicase activity"/>
    <property type="evidence" value="ECO:0007669"/>
    <property type="project" value="UniProtKB-EC"/>
</dbReference>
<dbReference type="Gene3D" id="3.40.50.300">
    <property type="entry name" value="P-loop containing nucleotide triphosphate hydrolases"/>
    <property type="match status" value="2"/>
</dbReference>
<dbReference type="InParanoid" id="A0A6P6XYP9"/>
<dbReference type="InterPro" id="IPR001650">
    <property type="entry name" value="Helicase_C-like"/>
</dbReference>
<dbReference type="GO" id="GO:0016787">
    <property type="term" value="F:hydrolase activity"/>
    <property type="evidence" value="ECO:0007669"/>
    <property type="project" value="UniProtKB-KW"/>
</dbReference>
<keyword evidence="4" id="KW-0067">ATP-binding</keyword>
<dbReference type="AlphaFoldDB" id="A0A6P6XYP9"/>
<dbReference type="RefSeq" id="XP_027198031.1">
    <property type="nucleotide sequence ID" value="XM_027342230.1"/>
</dbReference>
<dbReference type="Proteomes" id="UP000515146">
    <property type="component" value="Unplaced"/>
</dbReference>
<dbReference type="SMART" id="SM00382">
    <property type="entry name" value="AAA"/>
    <property type="match status" value="1"/>
</dbReference>
<dbReference type="InterPro" id="IPR003593">
    <property type="entry name" value="AAA+_ATPase"/>
</dbReference>
<dbReference type="InterPro" id="IPR011545">
    <property type="entry name" value="DEAD/DEAH_box_helicase_dom"/>
</dbReference>
<evidence type="ECO:0000256" key="2">
    <source>
        <dbReference type="ARBA" id="ARBA00022801"/>
    </source>
</evidence>
<dbReference type="PROSITE" id="PS51192">
    <property type="entry name" value="HELICASE_ATP_BIND_1"/>
    <property type="match status" value="1"/>
</dbReference>
<keyword evidence="1" id="KW-0547">Nucleotide-binding</keyword>
<evidence type="ECO:0000256" key="3">
    <source>
        <dbReference type="ARBA" id="ARBA00022806"/>
    </source>
</evidence>
<dbReference type="OMA" id="INTAAPC"/>
<dbReference type="SMART" id="SM00487">
    <property type="entry name" value="DEXDc"/>
    <property type="match status" value="1"/>
</dbReference>
<dbReference type="InterPro" id="IPR027417">
    <property type="entry name" value="P-loop_NTPase"/>
</dbReference>
<dbReference type="InterPro" id="IPR014001">
    <property type="entry name" value="Helicase_ATP-bd"/>
</dbReference>
<keyword evidence="2" id="KW-0378">Hydrolase</keyword>